<organism evidence="1 2">
    <name type="scientific">Pristionchus pacificus</name>
    <name type="common">Parasitic nematode worm</name>
    <dbReference type="NCBI Taxonomy" id="54126"/>
    <lineage>
        <taxon>Eukaryota</taxon>
        <taxon>Metazoa</taxon>
        <taxon>Ecdysozoa</taxon>
        <taxon>Nematoda</taxon>
        <taxon>Chromadorea</taxon>
        <taxon>Rhabditida</taxon>
        <taxon>Rhabditina</taxon>
        <taxon>Diplogasteromorpha</taxon>
        <taxon>Diplogasteroidea</taxon>
        <taxon>Neodiplogasteridae</taxon>
        <taxon>Pristionchus</taxon>
    </lineage>
</organism>
<protein>
    <submittedName>
        <fullName evidence="1">Uncharacterized protein</fullName>
    </submittedName>
</protein>
<reference evidence="1" key="2">
    <citation type="submission" date="2022-06" db="UniProtKB">
        <authorList>
            <consortium name="EnsemblMetazoa"/>
        </authorList>
    </citation>
    <scope>IDENTIFICATION</scope>
    <source>
        <strain evidence="1">PS312</strain>
    </source>
</reference>
<gene>
    <name evidence="1" type="primary">WBGene00280542</name>
</gene>
<sequence>MRNCDQLHIREEYRNRTISSADIFNQINKKILFTAGASADMMNYYFGLYNVKTTDIIRYRYLAIKHVEIRHPIDRI</sequence>
<dbReference type="Proteomes" id="UP000005239">
    <property type="component" value="Unassembled WGS sequence"/>
</dbReference>
<keyword evidence="2" id="KW-1185">Reference proteome</keyword>
<evidence type="ECO:0000313" key="1">
    <source>
        <dbReference type="EnsemblMetazoa" id="PPA42173.1"/>
    </source>
</evidence>
<dbReference type="EnsemblMetazoa" id="PPA42173.1">
    <property type="protein sequence ID" value="PPA42173.1"/>
    <property type="gene ID" value="WBGene00280542"/>
</dbReference>
<accession>A0A2A6C091</accession>
<dbReference type="AlphaFoldDB" id="A0A2A6C091"/>
<evidence type="ECO:0000313" key="2">
    <source>
        <dbReference type="Proteomes" id="UP000005239"/>
    </source>
</evidence>
<name>A0A2A6C091_PRIPA</name>
<accession>A0A8R1UW76</accession>
<proteinExistence type="predicted"/>
<reference evidence="2" key="1">
    <citation type="journal article" date="2008" name="Nat. Genet.">
        <title>The Pristionchus pacificus genome provides a unique perspective on nematode lifestyle and parasitism.</title>
        <authorList>
            <person name="Dieterich C."/>
            <person name="Clifton S.W."/>
            <person name="Schuster L.N."/>
            <person name="Chinwalla A."/>
            <person name="Delehaunty K."/>
            <person name="Dinkelacker I."/>
            <person name="Fulton L."/>
            <person name="Fulton R."/>
            <person name="Godfrey J."/>
            <person name="Minx P."/>
            <person name="Mitreva M."/>
            <person name="Roeseler W."/>
            <person name="Tian H."/>
            <person name="Witte H."/>
            <person name="Yang S.P."/>
            <person name="Wilson R.K."/>
            <person name="Sommer R.J."/>
        </authorList>
    </citation>
    <scope>NUCLEOTIDE SEQUENCE [LARGE SCALE GENOMIC DNA]</scope>
    <source>
        <strain evidence="2">PS312</strain>
    </source>
</reference>